<keyword evidence="7" id="KW-0274">FAD</keyword>
<dbReference type="RefSeq" id="WP_229933152.1">
    <property type="nucleotide sequence ID" value="NZ_CAJHOF010000013.1"/>
</dbReference>
<dbReference type="NCBIfam" id="NF033855">
    <property type="entry name" value="tRNA_MNMC2"/>
    <property type="match status" value="1"/>
</dbReference>
<dbReference type="Pfam" id="PF01266">
    <property type="entry name" value="DAO"/>
    <property type="match status" value="1"/>
</dbReference>
<dbReference type="InterPro" id="IPR036188">
    <property type="entry name" value="FAD/NAD-bd_sf"/>
</dbReference>
<protein>
    <submittedName>
        <fullName evidence="12">tRNA 5-methylaminomethyl-2-thiouridine biosynthesis bifunctional protein MnmC</fullName>
    </submittedName>
</protein>
<keyword evidence="6" id="KW-0819">tRNA processing</keyword>
<organism evidence="12 13">
    <name type="scientific">Campylobacter majalis</name>
    <dbReference type="NCBI Taxonomy" id="2790656"/>
    <lineage>
        <taxon>Bacteria</taxon>
        <taxon>Pseudomonadati</taxon>
        <taxon>Campylobacterota</taxon>
        <taxon>Epsilonproteobacteria</taxon>
        <taxon>Campylobacterales</taxon>
        <taxon>Campylobacteraceae</taxon>
        <taxon>Campylobacter</taxon>
    </lineage>
</organism>
<keyword evidence="13" id="KW-1185">Reference proteome</keyword>
<evidence type="ECO:0000256" key="3">
    <source>
        <dbReference type="ARBA" id="ARBA00022630"/>
    </source>
</evidence>
<dbReference type="SUPFAM" id="SSF51971">
    <property type="entry name" value="Nucleotide-binding domain"/>
    <property type="match status" value="1"/>
</dbReference>
<keyword evidence="4" id="KW-0808">Transferase</keyword>
<evidence type="ECO:0000256" key="9">
    <source>
        <dbReference type="ARBA" id="ARBA00023268"/>
    </source>
</evidence>
<dbReference type="Pfam" id="PF05430">
    <property type="entry name" value="Methyltransf_30"/>
    <property type="match status" value="1"/>
</dbReference>
<dbReference type="InterPro" id="IPR017610">
    <property type="entry name" value="tRNA_S-uridine_synth_MnmC_C"/>
</dbReference>
<sequence>MKNAIVDFKQNIAFSTEFDDIYFNTHKPWEESEYVFVRGIDEIWHTKDSFVVAEAGFGAGLNFLTLCNRFKNSDKKLHYVSIEAYPINIDDLRQIYARLGIYKALSKKLFSVYPSLVSGIHRIEFMPNVTLDLCFGDISHMLDELDFKADLWFMDGFAPSKNEAMWSEDVFKKIASLSRVGTILRTYSCAKIVRQNLPNAGFKLELRKGYGKKREMSHAVLEKENFTTKDIWYQRQRYKDIKDVLVIGGGVAGLACAYELKRAGLSVTIAEKRADIALNGSGNHCGILMPLITKPDVNLGKMHLNAFLQAVRTYKNVMSKKEISFDGVSEYAFNEMTLLRMLSHGKNEIFNLDLDAKPYPKANIFLGATARPRKMCKHLASDLNVLLNHEYKSHRHLKNGKISVRFQNKTIIKTDALIFATGSESVDIFKTLPISFVRGQVTHIRPAIDNLQPISSEGYITPARDNIQVIGATYARNEYDDNQRALDDIENLNNIKQFIDTNKAEIIGYKVGYRSYSSDRFPIISAFHDDEYYKQNYKNLFWTKKKSDNVAPKYHKNVFLNIAHGSRGLCTAVLGAKILADLILNRPLCIEKSLFNELHSARFLIRKLKKALK</sequence>
<evidence type="ECO:0000313" key="13">
    <source>
        <dbReference type="Proteomes" id="UP000789803"/>
    </source>
</evidence>
<comment type="caution">
    <text evidence="12">The sequence shown here is derived from an EMBL/GenBank/DDBJ whole genome shotgun (WGS) entry which is preliminary data.</text>
</comment>
<feature type="domain" description="FAD dependent oxidoreductase" evidence="10">
    <location>
        <begin position="243"/>
        <end position="582"/>
    </location>
</feature>
<evidence type="ECO:0000259" key="11">
    <source>
        <dbReference type="Pfam" id="PF05430"/>
    </source>
</evidence>
<dbReference type="HAMAP" id="MF_01102">
    <property type="entry name" value="MnmC"/>
    <property type="match status" value="1"/>
</dbReference>
<evidence type="ECO:0000256" key="7">
    <source>
        <dbReference type="ARBA" id="ARBA00022827"/>
    </source>
</evidence>
<evidence type="ECO:0000259" key="10">
    <source>
        <dbReference type="Pfam" id="PF01266"/>
    </source>
</evidence>
<dbReference type="Proteomes" id="UP000789803">
    <property type="component" value="Unassembled WGS sequence"/>
</dbReference>
<gene>
    <name evidence="12" type="primary">mnmC</name>
    <name evidence="12" type="ORF">LMG7974_01362</name>
</gene>
<dbReference type="InterPro" id="IPR006076">
    <property type="entry name" value="FAD-dep_OxRdtase"/>
</dbReference>
<proteinExistence type="inferred from homology"/>
<dbReference type="Gene3D" id="3.30.9.10">
    <property type="entry name" value="D-Amino Acid Oxidase, subunit A, domain 2"/>
    <property type="match status" value="1"/>
</dbReference>
<dbReference type="NCBIfam" id="TIGR03197">
    <property type="entry name" value="MnmC_Cterm"/>
    <property type="match status" value="1"/>
</dbReference>
<keyword evidence="8" id="KW-0560">Oxidoreductase</keyword>
<dbReference type="InterPro" id="IPR023032">
    <property type="entry name" value="tRNA_MAMT_biosynth_bifunc_MnmC"/>
</dbReference>
<feature type="domain" description="MnmC-like methyltransferase" evidence="11">
    <location>
        <begin position="103"/>
        <end position="221"/>
    </location>
</feature>
<reference evidence="12 13" key="1">
    <citation type="submission" date="2020-11" db="EMBL/GenBank/DDBJ databases">
        <authorList>
            <person name="Peeters C."/>
        </authorList>
    </citation>
    <scope>NUCLEOTIDE SEQUENCE [LARGE SCALE GENOMIC DNA]</scope>
    <source>
        <strain evidence="12 13">LMG 7974</strain>
    </source>
</reference>
<evidence type="ECO:0000256" key="5">
    <source>
        <dbReference type="ARBA" id="ARBA00022691"/>
    </source>
</evidence>
<keyword evidence="3" id="KW-0285">Flavoprotein</keyword>
<keyword evidence="9" id="KW-0511">Multifunctional enzyme</keyword>
<dbReference type="Gene3D" id="3.50.50.60">
    <property type="entry name" value="FAD/NAD(P)-binding domain"/>
    <property type="match status" value="1"/>
</dbReference>
<evidence type="ECO:0000256" key="1">
    <source>
        <dbReference type="ARBA" id="ARBA00022490"/>
    </source>
</evidence>
<evidence type="ECO:0000256" key="2">
    <source>
        <dbReference type="ARBA" id="ARBA00022603"/>
    </source>
</evidence>
<evidence type="ECO:0000256" key="6">
    <source>
        <dbReference type="ARBA" id="ARBA00022694"/>
    </source>
</evidence>
<evidence type="ECO:0000256" key="8">
    <source>
        <dbReference type="ARBA" id="ARBA00023002"/>
    </source>
</evidence>
<dbReference type="PANTHER" id="PTHR13847:SF283">
    <property type="entry name" value="TRNA 5-METHYLAMINOMETHYL-2-THIOURIDINE BIOSYNTHESIS BIFUNCTIONAL PROTEIN MNMC"/>
    <property type="match status" value="1"/>
</dbReference>
<dbReference type="InterPro" id="IPR047785">
    <property type="entry name" value="tRNA_MNMC2"/>
</dbReference>
<dbReference type="NCBIfam" id="NF002481">
    <property type="entry name" value="PRK01747.1-2"/>
    <property type="match status" value="1"/>
</dbReference>
<evidence type="ECO:0000256" key="4">
    <source>
        <dbReference type="ARBA" id="ARBA00022679"/>
    </source>
</evidence>
<dbReference type="PANTHER" id="PTHR13847">
    <property type="entry name" value="SARCOSINE DEHYDROGENASE-RELATED"/>
    <property type="match status" value="1"/>
</dbReference>
<dbReference type="Gene3D" id="3.40.50.150">
    <property type="entry name" value="Vaccinia Virus protein VP39"/>
    <property type="match status" value="1"/>
</dbReference>
<name>A0ABN7K9J4_9BACT</name>
<keyword evidence="5" id="KW-0949">S-adenosyl-L-methionine</keyword>
<dbReference type="EMBL" id="CAJHOF010000013">
    <property type="protein sequence ID" value="CAD7289142.1"/>
    <property type="molecule type" value="Genomic_DNA"/>
</dbReference>
<evidence type="ECO:0000313" key="12">
    <source>
        <dbReference type="EMBL" id="CAD7289142.1"/>
    </source>
</evidence>
<accession>A0ABN7K9J4</accession>
<keyword evidence="1" id="KW-0963">Cytoplasm</keyword>
<keyword evidence="2" id="KW-0489">Methyltransferase</keyword>
<dbReference type="InterPro" id="IPR029063">
    <property type="entry name" value="SAM-dependent_MTases_sf"/>
</dbReference>
<dbReference type="InterPro" id="IPR008471">
    <property type="entry name" value="MnmC-like_methylTransf"/>
</dbReference>